<reference evidence="2" key="1">
    <citation type="submission" date="2020-10" db="EMBL/GenBank/DDBJ databases">
        <authorList>
            <person name="Gilroy R."/>
        </authorList>
    </citation>
    <scope>NUCLEOTIDE SEQUENCE</scope>
    <source>
        <strain evidence="2">CHK181-108</strain>
    </source>
</reference>
<dbReference type="GO" id="GO:0016987">
    <property type="term" value="F:sigma factor activity"/>
    <property type="evidence" value="ECO:0007669"/>
    <property type="project" value="InterPro"/>
</dbReference>
<gene>
    <name evidence="2" type="ORF">IAA60_03175</name>
</gene>
<dbReference type="Pfam" id="PF08281">
    <property type="entry name" value="Sigma70_r4_2"/>
    <property type="match status" value="1"/>
</dbReference>
<dbReference type="GO" id="GO:0006352">
    <property type="term" value="P:DNA-templated transcription initiation"/>
    <property type="evidence" value="ECO:0007669"/>
    <property type="project" value="InterPro"/>
</dbReference>
<dbReference type="InterPro" id="IPR013249">
    <property type="entry name" value="RNA_pol_sigma70_r4_t2"/>
</dbReference>
<dbReference type="NCBIfam" id="TIGR02937">
    <property type="entry name" value="sigma70-ECF"/>
    <property type="match status" value="1"/>
</dbReference>
<evidence type="ECO:0000313" key="2">
    <source>
        <dbReference type="EMBL" id="HIT84891.1"/>
    </source>
</evidence>
<dbReference type="SUPFAM" id="SSF88659">
    <property type="entry name" value="Sigma3 and sigma4 domains of RNA polymerase sigma factors"/>
    <property type="match status" value="1"/>
</dbReference>
<dbReference type="InterPro" id="IPR036388">
    <property type="entry name" value="WH-like_DNA-bd_sf"/>
</dbReference>
<sequence>MSHHQEHNNRLRAEFTVWIERLIRNARTDYMRKLARTIPTVSFEDIPESMLLQYNEDDFPVLVCNKQSEFDFEEERLAAAFSKLPLMRQRILTMLFVEEKKPAEIAKQLHCSAQYVYTQRFEAIKKLRKLLDKGGDLD</sequence>
<accession>A0A9D1H2Z1</accession>
<name>A0A9D1H2Z1_9FIRM</name>
<comment type="caution">
    <text evidence="2">The sequence shown here is derived from an EMBL/GenBank/DDBJ whole genome shotgun (WGS) entry which is preliminary data.</text>
</comment>
<feature type="domain" description="RNA polymerase sigma factor 70 region 4 type 2" evidence="1">
    <location>
        <begin position="75"/>
        <end position="127"/>
    </location>
</feature>
<evidence type="ECO:0000259" key="1">
    <source>
        <dbReference type="Pfam" id="PF08281"/>
    </source>
</evidence>
<protein>
    <submittedName>
        <fullName evidence="2">Sigma-70 family RNA polymerase sigma factor</fullName>
    </submittedName>
</protein>
<dbReference type="GO" id="GO:0003677">
    <property type="term" value="F:DNA binding"/>
    <property type="evidence" value="ECO:0007669"/>
    <property type="project" value="InterPro"/>
</dbReference>
<reference evidence="2" key="2">
    <citation type="journal article" date="2021" name="PeerJ">
        <title>Extensive microbial diversity within the chicken gut microbiome revealed by metagenomics and culture.</title>
        <authorList>
            <person name="Gilroy R."/>
            <person name="Ravi A."/>
            <person name="Getino M."/>
            <person name="Pursley I."/>
            <person name="Horton D.L."/>
            <person name="Alikhan N.F."/>
            <person name="Baker D."/>
            <person name="Gharbi K."/>
            <person name="Hall N."/>
            <person name="Watson M."/>
            <person name="Adriaenssens E.M."/>
            <person name="Foster-Nyarko E."/>
            <person name="Jarju S."/>
            <person name="Secka A."/>
            <person name="Antonio M."/>
            <person name="Oren A."/>
            <person name="Chaudhuri R.R."/>
            <person name="La Ragione R."/>
            <person name="Hildebrand F."/>
            <person name="Pallen M.J."/>
        </authorList>
    </citation>
    <scope>NUCLEOTIDE SEQUENCE</scope>
    <source>
        <strain evidence="2">CHK181-108</strain>
    </source>
</reference>
<dbReference type="AlphaFoldDB" id="A0A9D1H2Z1"/>
<dbReference type="Gene3D" id="1.10.10.10">
    <property type="entry name" value="Winged helix-like DNA-binding domain superfamily/Winged helix DNA-binding domain"/>
    <property type="match status" value="1"/>
</dbReference>
<dbReference type="InterPro" id="IPR014284">
    <property type="entry name" value="RNA_pol_sigma-70_dom"/>
</dbReference>
<dbReference type="EMBL" id="DVLU01000028">
    <property type="protein sequence ID" value="HIT84891.1"/>
    <property type="molecule type" value="Genomic_DNA"/>
</dbReference>
<dbReference type="Proteomes" id="UP000824165">
    <property type="component" value="Unassembled WGS sequence"/>
</dbReference>
<dbReference type="InterPro" id="IPR013324">
    <property type="entry name" value="RNA_pol_sigma_r3/r4-like"/>
</dbReference>
<organism evidence="2 3">
    <name type="scientific">Candidatus Ornithomonoglobus intestinigallinarum</name>
    <dbReference type="NCBI Taxonomy" id="2840894"/>
    <lineage>
        <taxon>Bacteria</taxon>
        <taxon>Bacillati</taxon>
        <taxon>Bacillota</taxon>
        <taxon>Clostridia</taxon>
        <taxon>Candidatus Ornithomonoglobus</taxon>
    </lineage>
</organism>
<proteinExistence type="predicted"/>
<evidence type="ECO:0000313" key="3">
    <source>
        <dbReference type="Proteomes" id="UP000824165"/>
    </source>
</evidence>